<feature type="compositionally biased region" description="Basic residues" evidence="5">
    <location>
        <begin position="11"/>
        <end position="20"/>
    </location>
</feature>
<name>A0A087LXN9_9HYPH</name>
<dbReference type="PANTHER" id="PTHR11757">
    <property type="entry name" value="PROTEASE FAMILY S9A OLIGOPEPTIDASE"/>
    <property type="match status" value="1"/>
</dbReference>
<dbReference type="Pfam" id="PF00326">
    <property type="entry name" value="Peptidase_S9"/>
    <property type="match status" value="1"/>
</dbReference>
<dbReference type="SUPFAM" id="SSF50993">
    <property type="entry name" value="Peptidase/esterase 'gauge' domain"/>
    <property type="match status" value="1"/>
</dbReference>
<dbReference type="InterPro" id="IPR023302">
    <property type="entry name" value="Pept_S9A_N"/>
</dbReference>
<gene>
    <name evidence="8" type="ORF">JP75_21775</name>
</gene>
<accession>A0A087LXN9</accession>
<sequence length="693" mass="76857">MSPITPPQAKRVPHSHTHHGVTREDPWAWLRAENWQEVMQNPETLDPEIRAYLDAENAYYEDQFGKPTADLQEKIYKEIRGRIKEDDSGVPSPDGPWAYNSRMLEGKQYPQVVRTPRNGGAETVLLDCNVEAGEDYFGFAGADHDMSHRYLAWAADRAGSEYYDIVVRDLETGLDSPEVIKDTAGGYVWSNDSKAIYYTEYDDNHRPYRVRRHVIGTEQSSDPIIYEESDPGFFVGVGKTQNDKFIIIDAHDHQTSEVYLIDAEKGGEPRLVAPRLTDREYDVEERDGLLYIRTNAEGAEDYKVVTAPLDNPGAENWTDLIAHRPGVLVLDTIVIKNHLLRLERQDGLPRIVVRDLTTGKEDVVRFEEEAYALGMSVGYEFDTTVFRLSYSSPTTPNQVFDVDLATGARTLLKTQEVPSGHDPAQYETHRIFAKAADGADVPVTLLYKKGTKLDGSNPALLYGYGAYGMSMPASFSVSVLSLVDRGFVYAIAHIRGGMDKGYAWYKNGRREFKTNTFTDFIAAGEALIAGGYTQKGKIVAQGGSAGGMLMGAIANLRPDLWAGVIAQVPFVDVLNTMLDDTLPLTPPEWPEWGNPITSAEDYNRIAAYAPYEAVSAQNYPPIFALAGLTDPRVTYWEPAKWVAKLRATATGDAPLYLKTNMGAGHAGASGRFDRLKETAQCYAFAIKSVGLDG</sequence>
<evidence type="ECO:0000256" key="3">
    <source>
        <dbReference type="ARBA" id="ARBA00022801"/>
    </source>
</evidence>
<dbReference type="Proteomes" id="UP000028981">
    <property type="component" value="Unassembled WGS sequence"/>
</dbReference>
<reference evidence="8 9" key="1">
    <citation type="submission" date="2014-08" db="EMBL/GenBank/DDBJ databases">
        <authorList>
            <person name="Hassan Y.I."/>
            <person name="Lepp D."/>
            <person name="Zhou T."/>
        </authorList>
    </citation>
    <scope>NUCLEOTIDE SEQUENCE [LARGE SCALE GENOMIC DNA]</scope>
    <source>
        <strain evidence="8 9">IFO13584</strain>
    </source>
</reference>
<proteinExistence type="inferred from homology"/>
<evidence type="ECO:0000259" key="6">
    <source>
        <dbReference type="Pfam" id="PF00326"/>
    </source>
</evidence>
<dbReference type="Pfam" id="PF02897">
    <property type="entry name" value="Peptidase_S9_N"/>
    <property type="match status" value="1"/>
</dbReference>
<keyword evidence="2" id="KW-0645">Protease</keyword>
<dbReference type="EMBL" id="JQGC01000027">
    <property type="protein sequence ID" value="KFL29392.1"/>
    <property type="molecule type" value="Genomic_DNA"/>
</dbReference>
<evidence type="ECO:0000256" key="2">
    <source>
        <dbReference type="ARBA" id="ARBA00022670"/>
    </source>
</evidence>
<dbReference type="PRINTS" id="PR00862">
    <property type="entry name" value="PROLIGOPTASE"/>
</dbReference>
<keyword evidence="3" id="KW-0378">Hydrolase</keyword>
<dbReference type="InterPro" id="IPR029058">
    <property type="entry name" value="AB_hydrolase_fold"/>
</dbReference>
<dbReference type="Gene3D" id="3.40.50.1820">
    <property type="entry name" value="alpha/beta hydrolase"/>
    <property type="match status" value="1"/>
</dbReference>
<evidence type="ECO:0000256" key="1">
    <source>
        <dbReference type="ARBA" id="ARBA00005228"/>
    </source>
</evidence>
<dbReference type="PANTHER" id="PTHR11757:SF19">
    <property type="entry name" value="PROLYL ENDOPEPTIDASE-LIKE"/>
    <property type="match status" value="1"/>
</dbReference>
<feature type="domain" description="Peptidase S9 prolyl oligopeptidase catalytic" evidence="6">
    <location>
        <begin position="474"/>
        <end position="690"/>
    </location>
</feature>
<evidence type="ECO:0000256" key="4">
    <source>
        <dbReference type="ARBA" id="ARBA00022825"/>
    </source>
</evidence>
<evidence type="ECO:0000313" key="8">
    <source>
        <dbReference type="EMBL" id="KFL29392.1"/>
    </source>
</evidence>
<dbReference type="Gene3D" id="2.130.10.120">
    <property type="entry name" value="Prolyl oligopeptidase, N-terminal domain"/>
    <property type="match status" value="1"/>
</dbReference>
<evidence type="ECO:0000313" key="9">
    <source>
        <dbReference type="Proteomes" id="UP000028981"/>
    </source>
</evidence>
<keyword evidence="9" id="KW-1185">Reference proteome</keyword>
<dbReference type="OrthoDB" id="9801421at2"/>
<protein>
    <submittedName>
        <fullName evidence="8">Peptidase S9</fullName>
    </submittedName>
</protein>
<dbReference type="InterPro" id="IPR051543">
    <property type="entry name" value="Serine_Peptidase_S9A"/>
</dbReference>
<feature type="region of interest" description="Disordered" evidence="5">
    <location>
        <begin position="1"/>
        <end position="22"/>
    </location>
</feature>
<dbReference type="AlphaFoldDB" id="A0A087LXN9"/>
<dbReference type="PROSITE" id="PS00708">
    <property type="entry name" value="PRO_ENDOPEP_SER"/>
    <property type="match status" value="1"/>
</dbReference>
<keyword evidence="4" id="KW-0720">Serine protease</keyword>
<dbReference type="InterPro" id="IPR002470">
    <property type="entry name" value="Peptidase_S9A"/>
</dbReference>
<dbReference type="SUPFAM" id="SSF53474">
    <property type="entry name" value="alpha/beta-Hydrolases"/>
    <property type="match status" value="1"/>
</dbReference>
<dbReference type="InterPro" id="IPR001375">
    <property type="entry name" value="Peptidase_S9_cat"/>
</dbReference>
<dbReference type="RefSeq" id="WP_035086636.1">
    <property type="nucleotide sequence ID" value="NZ_JQGC01000027.1"/>
</dbReference>
<dbReference type="InterPro" id="IPR002471">
    <property type="entry name" value="Pept_S9_AS"/>
</dbReference>
<dbReference type="GO" id="GO:0006508">
    <property type="term" value="P:proteolysis"/>
    <property type="evidence" value="ECO:0007669"/>
    <property type="project" value="UniProtKB-KW"/>
</dbReference>
<evidence type="ECO:0000259" key="7">
    <source>
        <dbReference type="Pfam" id="PF02897"/>
    </source>
</evidence>
<dbReference type="STRING" id="46914.JP75_21775"/>
<dbReference type="GO" id="GO:0004252">
    <property type="term" value="F:serine-type endopeptidase activity"/>
    <property type="evidence" value="ECO:0007669"/>
    <property type="project" value="InterPro"/>
</dbReference>
<organism evidence="8 9">
    <name type="scientific">Devosia riboflavina</name>
    <dbReference type="NCBI Taxonomy" id="46914"/>
    <lineage>
        <taxon>Bacteria</taxon>
        <taxon>Pseudomonadati</taxon>
        <taxon>Pseudomonadota</taxon>
        <taxon>Alphaproteobacteria</taxon>
        <taxon>Hyphomicrobiales</taxon>
        <taxon>Devosiaceae</taxon>
        <taxon>Devosia</taxon>
    </lineage>
</organism>
<comment type="similarity">
    <text evidence="1">Belongs to the peptidase S9A family.</text>
</comment>
<comment type="caution">
    <text evidence="8">The sequence shown here is derived from an EMBL/GenBank/DDBJ whole genome shotgun (WGS) entry which is preliminary data.</text>
</comment>
<feature type="domain" description="Peptidase S9A N-terminal" evidence="7">
    <location>
        <begin position="7"/>
        <end position="414"/>
    </location>
</feature>
<evidence type="ECO:0000256" key="5">
    <source>
        <dbReference type="SAM" id="MobiDB-lite"/>
    </source>
</evidence>